<dbReference type="AlphaFoldDB" id="A0A7S2BG34"/>
<dbReference type="EMBL" id="HBGU01002868">
    <property type="protein sequence ID" value="CAD9395876.1"/>
    <property type="molecule type" value="Transcribed_RNA"/>
</dbReference>
<accession>A0A7S2BG34</accession>
<gene>
    <name evidence="2" type="ORF">CBRE1094_LOCUS1531</name>
</gene>
<reference evidence="2" key="1">
    <citation type="submission" date="2021-01" db="EMBL/GenBank/DDBJ databases">
        <authorList>
            <person name="Corre E."/>
            <person name="Pelletier E."/>
            <person name="Niang G."/>
            <person name="Scheremetjew M."/>
            <person name="Finn R."/>
            <person name="Kale V."/>
            <person name="Holt S."/>
            <person name="Cochrane G."/>
            <person name="Meng A."/>
            <person name="Brown T."/>
            <person name="Cohen L."/>
        </authorList>
    </citation>
    <scope>NUCLEOTIDE SEQUENCE</scope>
    <source>
        <strain evidence="2">UTEX LB 985</strain>
    </source>
</reference>
<sequence length="188" mass="19618">MKLDDLQLESDADVGSVERAIKSLEALPVVKFLFPIRGARPGVQAQLWCVAAHGDRREAKEQAQTTRDRKMIGCLEHVHSLVVSKHTNQTCIAAAEAAIAAAASEEAAAAGPSAPTNAFAAMAAAAHVGPAAEKAAAAEGLASEARAKQRAAEVNLEAANKVVEAAEAEARRLEEEVRSFQSSHGAFS</sequence>
<organism evidence="2">
    <name type="scientific">Haptolina brevifila</name>
    <dbReference type="NCBI Taxonomy" id="156173"/>
    <lineage>
        <taxon>Eukaryota</taxon>
        <taxon>Haptista</taxon>
        <taxon>Haptophyta</taxon>
        <taxon>Prymnesiophyceae</taxon>
        <taxon>Prymnesiales</taxon>
        <taxon>Prymnesiaceae</taxon>
        <taxon>Haptolina</taxon>
    </lineage>
</organism>
<protein>
    <submittedName>
        <fullName evidence="2">Uncharacterized protein</fullName>
    </submittedName>
</protein>
<proteinExistence type="predicted"/>
<keyword evidence="1" id="KW-0175">Coiled coil</keyword>
<evidence type="ECO:0000313" key="2">
    <source>
        <dbReference type="EMBL" id="CAD9395876.1"/>
    </source>
</evidence>
<name>A0A7S2BG34_9EUKA</name>
<evidence type="ECO:0000256" key="1">
    <source>
        <dbReference type="SAM" id="Coils"/>
    </source>
</evidence>
<feature type="coiled-coil region" evidence="1">
    <location>
        <begin position="149"/>
        <end position="183"/>
    </location>
</feature>